<dbReference type="WBParaSite" id="jg10187">
    <property type="protein sequence ID" value="jg10187"/>
    <property type="gene ID" value="jg10187"/>
</dbReference>
<accession>A0A915CMF7</accession>
<dbReference type="InterPro" id="IPR036190">
    <property type="entry name" value="Urocanase_sf"/>
</dbReference>
<dbReference type="AlphaFoldDB" id="A0A915CMF7"/>
<dbReference type="InterPro" id="IPR023637">
    <property type="entry name" value="Urocanase-like"/>
</dbReference>
<name>A0A915CMF7_9BILA</name>
<evidence type="ECO:0000259" key="1">
    <source>
        <dbReference type="Pfam" id="PF17391"/>
    </source>
</evidence>
<dbReference type="PANTHER" id="PTHR12216">
    <property type="entry name" value="UROCANATE HYDRATASE"/>
    <property type="match status" value="1"/>
</dbReference>
<proteinExistence type="predicted"/>
<evidence type="ECO:0000313" key="3">
    <source>
        <dbReference type="WBParaSite" id="jg10187"/>
    </source>
</evidence>
<feature type="domain" description="Urocanase N-terminal" evidence="1">
    <location>
        <begin position="39"/>
        <end position="90"/>
    </location>
</feature>
<keyword evidence="2" id="KW-1185">Reference proteome</keyword>
<dbReference type="GO" id="GO:0016153">
    <property type="term" value="F:urocanate hydratase activity"/>
    <property type="evidence" value="ECO:0007669"/>
    <property type="project" value="TreeGrafter"/>
</dbReference>
<dbReference type="SUPFAM" id="SSF111326">
    <property type="entry name" value="Urocanase"/>
    <property type="match status" value="1"/>
</dbReference>
<dbReference type="Gene3D" id="3.40.1770.10">
    <property type="entry name" value="Urocanase superfamily"/>
    <property type="match status" value="1"/>
</dbReference>
<dbReference type="Proteomes" id="UP000887574">
    <property type="component" value="Unplaced"/>
</dbReference>
<reference evidence="3" key="1">
    <citation type="submission" date="2022-11" db="UniProtKB">
        <authorList>
            <consortium name="WormBaseParasite"/>
        </authorList>
    </citation>
    <scope>IDENTIFICATION</scope>
</reference>
<evidence type="ECO:0000313" key="2">
    <source>
        <dbReference type="Proteomes" id="UP000887574"/>
    </source>
</evidence>
<dbReference type="GO" id="GO:0006548">
    <property type="term" value="P:L-histidine catabolic process"/>
    <property type="evidence" value="ECO:0007669"/>
    <property type="project" value="TreeGrafter"/>
</dbReference>
<dbReference type="PANTHER" id="PTHR12216:SF3">
    <property type="entry name" value="UROCANATE HYDRATASE"/>
    <property type="match status" value="1"/>
</dbReference>
<dbReference type="InterPro" id="IPR035400">
    <property type="entry name" value="Urocanase_N"/>
</dbReference>
<sequence length="94" mass="10450">MLFAMCLPSSTLNWPKICKRAGGLWTHICLQIHANYRLQAPPLECIAANCRQAASIILMILNNLDPAVAQFPAELVTYGGNGQVFSNWMQSEWS</sequence>
<protein>
    <submittedName>
        <fullName evidence="3">Urocanase N-terminal domain-containing protein</fullName>
    </submittedName>
</protein>
<dbReference type="Pfam" id="PF17391">
    <property type="entry name" value="Urocanase_N"/>
    <property type="match status" value="1"/>
</dbReference>
<organism evidence="2 3">
    <name type="scientific">Ditylenchus dipsaci</name>
    <dbReference type="NCBI Taxonomy" id="166011"/>
    <lineage>
        <taxon>Eukaryota</taxon>
        <taxon>Metazoa</taxon>
        <taxon>Ecdysozoa</taxon>
        <taxon>Nematoda</taxon>
        <taxon>Chromadorea</taxon>
        <taxon>Rhabditida</taxon>
        <taxon>Tylenchina</taxon>
        <taxon>Tylenchomorpha</taxon>
        <taxon>Sphaerularioidea</taxon>
        <taxon>Anguinidae</taxon>
        <taxon>Anguininae</taxon>
        <taxon>Ditylenchus</taxon>
    </lineage>
</organism>